<organism evidence="6 7">
    <name type="scientific">Arcticibacterium luteifluviistationis</name>
    <dbReference type="NCBI Taxonomy" id="1784714"/>
    <lineage>
        <taxon>Bacteria</taxon>
        <taxon>Pseudomonadati</taxon>
        <taxon>Bacteroidota</taxon>
        <taxon>Cytophagia</taxon>
        <taxon>Cytophagales</taxon>
        <taxon>Leadbetterellaceae</taxon>
        <taxon>Arcticibacterium</taxon>
    </lineage>
</organism>
<feature type="domain" description="CUB" evidence="4">
    <location>
        <begin position="70"/>
        <end position="183"/>
    </location>
</feature>
<dbReference type="EMBL" id="CP029480">
    <property type="protein sequence ID" value="AWW00218.1"/>
    <property type="molecule type" value="Genomic_DNA"/>
</dbReference>
<dbReference type="PROSITE" id="PS01180">
    <property type="entry name" value="CUB"/>
    <property type="match status" value="1"/>
</dbReference>
<feature type="chain" id="PRO_5016250892" description="Peptidase S74 domain-containing protein" evidence="3">
    <location>
        <begin position="20"/>
        <end position="618"/>
    </location>
</feature>
<evidence type="ECO:0000313" key="6">
    <source>
        <dbReference type="EMBL" id="AWW00218.1"/>
    </source>
</evidence>
<name>A0A2Z4GGL2_9BACT</name>
<dbReference type="CDD" id="cd12820">
    <property type="entry name" value="LbR_YadA-like"/>
    <property type="match status" value="1"/>
</dbReference>
<dbReference type="Pfam" id="PF00431">
    <property type="entry name" value="CUB"/>
    <property type="match status" value="1"/>
</dbReference>
<keyword evidence="3" id="KW-0732">Signal</keyword>
<evidence type="ECO:0000256" key="2">
    <source>
        <dbReference type="SAM" id="Coils"/>
    </source>
</evidence>
<dbReference type="InterPro" id="IPR030392">
    <property type="entry name" value="S74_ICA"/>
</dbReference>
<dbReference type="InterPro" id="IPR035914">
    <property type="entry name" value="Sperma_CUB_dom_sf"/>
</dbReference>
<accession>A0A2Z4GGL2</accession>
<proteinExistence type="predicted"/>
<dbReference type="SUPFAM" id="SSF49854">
    <property type="entry name" value="Spermadhesin, CUB domain"/>
    <property type="match status" value="1"/>
</dbReference>
<evidence type="ECO:0000256" key="3">
    <source>
        <dbReference type="SAM" id="SignalP"/>
    </source>
</evidence>
<dbReference type="PROSITE" id="PS51688">
    <property type="entry name" value="ICA"/>
    <property type="match status" value="1"/>
</dbReference>
<sequence>MKRLLALLSLVLLSTLVTAQSVLITPGAQSINGDSSSQGQLNAYGSGLVVGPKVKLSEEDPASNMHTMSCASEIFNESFAGTLKDPTGDAGYTGGILYDCDFTLYSTSASYLTTQIDFQVLDTESDGDTVYVLNYSNSEVLGAYSGNELPQTLFVNANAIRIKFKTDNDANVGAGFVLTWKSIIKDTTVAAIENYSGEGLVFDVGSNAFWSGKHAPLDFENRGLFSTAMGYNTNASGQMSTSIGNSTSASGFFSTAMGYKSDAPGNYSTAMGSDTDASGDYSTAMTYFTNASGDFSTAMGRSTTASGRSSTAMGNNTEASGYISTALGYESEASGRYSTVIGSYSKASDDYSTAIGYYTEASGSYSTALGTRASSNGRFGSMVLGDYVSHSANSLKADAGNRLLARFDNGYKFYTNNDLSISSIGLMALHNANSWSSISDSTKKENFIASNGEEVLKSVSQMRIGTWNYKGQNASKHRHWGVMAQDFHHHFGKDAYGTIGNDTTIATADFDGVSFAAIKALEERTRELQSDLASEMRFSASLELTTEKHEKKIEELQEQLQKQLQRNEAYESELLSMRSETMSVRAESRTVQAESKALKEDFKELKEMLLKSVAVKTK</sequence>
<dbReference type="CDD" id="cd00041">
    <property type="entry name" value="CUB"/>
    <property type="match status" value="1"/>
</dbReference>
<gene>
    <name evidence="6" type="ORF">DJ013_19395</name>
</gene>
<dbReference type="Gene3D" id="2.150.10.10">
    <property type="entry name" value="Serralysin-like metalloprotease, C-terminal"/>
    <property type="match status" value="2"/>
</dbReference>
<reference evidence="6 7" key="1">
    <citation type="submission" date="2018-05" db="EMBL/GenBank/DDBJ databases">
        <title>Complete genome sequence of Arcticibacterium luteifluviistationis SM1504T, a cytophagaceae bacterium isolated from Arctic surface seawater.</title>
        <authorList>
            <person name="Li Y."/>
            <person name="Qin Q.-L."/>
        </authorList>
    </citation>
    <scope>NUCLEOTIDE SEQUENCE [LARGE SCALE GENOMIC DNA]</scope>
    <source>
        <strain evidence="6 7">SM1504</strain>
    </source>
</reference>
<dbReference type="SMART" id="SM00042">
    <property type="entry name" value="CUB"/>
    <property type="match status" value="1"/>
</dbReference>
<dbReference type="OrthoDB" id="925207at2"/>
<dbReference type="Pfam" id="PF05658">
    <property type="entry name" value="YadA_head"/>
    <property type="match status" value="5"/>
</dbReference>
<dbReference type="AlphaFoldDB" id="A0A2Z4GGL2"/>
<evidence type="ECO:0008006" key="8">
    <source>
        <dbReference type="Google" id="ProtNLM"/>
    </source>
</evidence>
<keyword evidence="7" id="KW-1185">Reference proteome</keyword>
<dbReference type="RefSeq" id="WP_111373585.1">
    <property type="nucleotide sequence ID" value="NZ_CP029480.1"/>
</dbReference>
<keyword evidence="2" id="KW-0175">Coiled coil</keyword>
<dbReference type="Pfam" id="PF13884">
    <property type="entry name" value="Peptidase_S74"/>
    <property type="match status" value="1"/>
</dbReference>
<feature type="domain" description="Peptidase S74" evidence="5">
    <location>
        <begin position="439"/>
        <end position="532"/>
    </location>
</feature>
<feature type="signal peptide" evidence="3">
    <location>
        <begin position="1"/>
        <end position="19"/>
    </location>
</feature>
<evidence type="ECO:0000313" key="7">
    <source>
        <dbReference type="Proteomes" id="UP000249873"/>
    </source>
</evidence>
<dbReference type="InterPro" id="IPR000859">
    <property type="entry name" value="CUB_dom"/>
</dbReference>
<keyword evidence="1" id="KW-1015">Disulfide bond</keyword>
<dbReference type="SUPFAM" id="SSF101967">
    <property type="entry name" value="Adhesin YadA, collagen-binding domain"/>
    <property type="match status" value="2"/>
</dbReference>
<protein>
    <recommendedName>
        <fullName evidence="8">Peptidase S74 domain-containing protein</fullName>
    </recommendedName>
</protein>
<dbReference type="GO" id="GO:0019867">
    <property type="term" value="C:outer membrane"/>
    <property type="evidence" value="ECO:0007669"/>
    <property type="project" value="InterPro"/>
</dbReference>
<dbReference type="Gene3D" id="2.60.120.290">
    <property type="entry name" value="Spermadhesin, CUB domain"/>
    <property type="match status" value="1"/>
</dbReference>
<dbReference type="Proteomes" id="UP000249873">
    <property type="component" value="Chromosome"/>
</dbReference>
<evidence type="ECO:0000259" key="5">
    <source>
        <dbReference type="PROSITE" id="PS51688"/>
    </source>
</evidence>
<evidence type="ECO:0000256" key="1">
    <source>
        <dbReference type="ARBA" id="ARBA00023157"/>
    </source>
</evidence>
<dbReference type="InterPro" id="IPR011049">
    <property type="entry name" value="Serralysin-like_metalloprot_C"/>
</dbReference>
<dbReference type="InterPro" id="IPR008640">
    <property type="entry name" value="Adhesin_Head_dom"/>
</dbReference>
<evidence type="ECO:0000259" key="4">
    <source>
        <dbReference type="PROSITE" id="PS01180"/>
    </source>
</evidence>
<dbReference type="KEGG" id="als:DJ013_19395"/>
<feature type="coiled-coil region" evidence="2">
    <location>
        <begin position="539"/>
        <end position="608"/>
    </location>
</feature>